<dbReference type="Proteomes" id="UP001151760">
    <property type="component" value="Unassembled WGS sequence"/>
</dbReference>
<dbReference type="EMBL" id="BQNB010009054">
    <property type="protein sequence ID" value="GJS58075.1"/>
    <property type="molecule type" value="Genomic_DNA"/>
</dbReference>
<accession>A0ABQ4WZJ9</accession>
<reference evidence="1" key="1">
    <citation type="journal article" date="2022" name="Int. J. Mol. Sci.">
        <title>Draft Genome of Tanacetum Coccineum: Genomic Comparison of Closely Related Tanacetum-Family Plants.</title>
        <authorList>
            <person name="Yamashiro T."/>
            <person name="Shiraishi A."/>
            <person name="Nakayama K."/>
            <person name="Satake H."/>
        </authorList>
    </citation>
    <scope>NUCLEOTIDE SEQUENCE</scope>
</reference>
<gene>
    <name evidence="1" type="ORF">Tco_0652859</name>
</gene>
<proteinExistence type="predicted"/>
<keyword evidence="2" id="KW-1185">Reference proteome</keyword>
<evidence type="ECO:0000313" key="1">
    <source>
        <dbReference type="EMBL" id="GJS58075.1"/>
    </source>
</evidence>
<name>A0ABQ4WZJ9_9ASTR</name>
<comment type="caution">
    <text evidence="1">The sequence shown here is derived from an EMBL/GenBank/DDBJ whole genome shotgun (WGS) entry which is preliminary data.</text>
</comment>
<reference evidence="1" key="2">
    <citation type="submission" date="2022-01" db="EMBL/GenBank/DDBJ databases">
        <authorList>
            <person name="Yamashiro T."/>
            <person name="Shiraishi A."/>
            <person name="Satake H."/>
            <person name="Nakayama K."/>
        </authorList>
    </citation>
    <scope>NUCLEOTIDE SEQUENCE</scope>
</reference>
<protein>
    <submittedName>
        <fullName evidence="1">Uncharacterized protein</fullName>
    </submittedName>
</protein>
<organism evidence="1 2">
    <name type="scientific">Tanacetum coccineum</name>
    <dbReference type="NCBI Taxonomy" id="301880"/>
    <lineage>
        <taxon>Eukaryota</taxon>
        <taxon>Viridiplantae</taxon>
        <taxon>Streptophyta</taxon>
        <taxon>Embryophyta</taxon>
        <taxon>Tracheophyta</taxon>
        <taxon>Spermatophyta</taxon>
        <taxon>Magnoliopsida</taxon>
        <taxon>eudicotyledons</taxon>
        <taxon>Gunneridae</taxon>
        <taxon>Pentapetalae</taxon>
        <taxon>asterids</taxon>
        <taxon>campanulids</taxon>
        <taxon>Asterales</taxon>
        <taxon>Asteraceae</taxon>
        <taxon>Asteroideae</taxon>
        <taxon>Anthemideae</taxon>
        <taxon>Anthemidinae</taxon>
        <taxon>Tanacetum</taxon>
    </lineage>
</organism>
<evidence type="ECO:0000313" key="2">
    <source>
        <dbReference type="Proteomes" id="UP001151760"/>
    </source>
</evidence>
<sequence>MLRGTPVISAGFQAKISKFCLSKEHSSLRPFSVNVDPMATVYSGYSGWIAIFIFSSSTWLTAGDWMLGPEIIAHSIGMTLLLCRVTVPPSTRNFNIPCVIDGTTRIFLIPGLPIIALCWDGDLIIMKFIHAEVECTSSPILTSKAIWPSG</sequence>